<evidence type="ECO:0000313" key="3">
    <source>
        <dbReference type="Proteomes" id="UP000054498"/>
    </source>
</evidence>
<keyword evidence="1" id="KW-0812">Transmembrane</keyword>
<feature type="non-terminal residue" evidence="2">
    <location>
        <position position="1"/>
    </location>
</feature>
<name>A0A0D2K8K7_9CHLO</name>
<gene>
    <name evidence="2" type="ORF">MNEG_15501</name>
</gene>
<organism evidence="2 3">
    <name type="scientific">Monoraphidium neglectum</name>
    <dbReference type="NCBI Taxonomy" id="145388"/>
    <lineage>
        <taxon>Eukaryota</taxon>
        <taxon>Viridiplantae</taxon>
        <taxon>Chlorophyta</taxon>
        <taxon>core chlorophytes</taxon>
        <taxon>Chlorophyceae</taxon>
        <taxon>CS clade</taxon>
        <taxon>Sphaeropleales</taxon>
        <taxon>Selenastraceae</taxon>
        <taxon>Monoraphidium</taxon>
    </lineage>
</organism>
<feature type="transmembrane region" description="Helical" evidence="1">
    <location>
        <begin position="20"/>
        <end position="39"/>
    </location>
</feature>
<keyword evidence="3" id="KW-1185">Reference proteome</keyword>
<keyword evidence="1" id="KW-0472">Membrane</keyword>
<dbReference type="AlphaFoldDB" id="A0A0D2K8K7"/>
<sequence>RSLKTPSPPLGVPPLSARAALLASAFVLTGMVTASLAILRRLRQTAAMELTS</sequence>
<evidence type="ECO:0000313" key="2">
    <source>
        <dbReference type="EMBL" id="KIY92463.1"/>
    </source>
</evidence>
<evidence type="ECO:0000256" key="1">
    <source>
        <dbReference type="SAM" id="Phobius"/>
    </source>
</evidence>
<accession>A0A0D2K8K7</accession>
<dbReference type="RefSeq" id="XP_013891483.1">
    <property type="nucleotide sequence ID" value="XM_014036029.1"/>
</dbReference>
<dbReference type="EMBL" id="KK105603">
    <property type="protein sequence ID" value="KIY92463.1"/>
    <property type="molecule type" value="Genomic_DNA"/>
</dbReference>
<protein>
    <submittedName>
        <fullName evidence="2">Uncharacterized protein</fullName>
    </submittedName>
</protein>
<reference evidence="2 3" key="1">
    <citation type="journal article" date="2013" name="BMC Genomics">
        <title>Reconstruction of the lipid metabolism for the microalga Monoraphidium neglectum from its genome sequence reveals characteristics suitable for biofuel production.</title>
        <authorList>
            <person name="Bogen C."/>
            <person name="Al-Dilaimi A."/>
            <person name="Albersmeier A."/>
            <person name="Wichmann J."/>
            <person name="Grundmann M."/>
            <person name="Rupp O."/>
            <person name="Lauersen K.J."/>
            <person name="Blifernez-Klassen O."/>
            <person name="Kalinowski J."/>
            <person name="Goesmann A."/>
            <person name="Mussgnug J.H."/>
            <person name="Kruse O."/>
        </authorList>
    </citation>
    <scope>NUCLEOTIDE SEQUENCE [LARGE SCALE GENOMIC DNA]</scope>
    <source>
        <strain evidence="2 3">SAG 48.87</strain>
    </source>
</reference>
<keyword evidence="1" id="KW-1133">Transmembrane helix</keyword>
<dbReference type="KEGG" id="mng:MNEG_15501"/>
<proteinExistence type="predicted"/>
<dbReference type="GeneID" id="25733169"/>
<dbReference type="Proteomes" id="UP000054498">
    <property type="component" value="Unassembled WGS sequence"/>
</dbReference>